<evidence type="ECO:0000313" key="8">
    <source>
        <dbReference type="EMBL" id="MEV0969973.1"/>
    </source>
</evidence>
<name>A0ABV3GEB0_MICGL</name>
<dbReference type="EMBL" id="JBFALK010000007">
    <property type="protein sequence ID" value="MEV0969973.1"/>
    <property type="molecule type" value="Genomic_DNA"/>
</dbReference>
<sequence>MIQRDDLLIGGAWTAPRGDDTSDALATPRTLDVVDPDTGQVAGRVPIASAEDVDAAVRAAAAAFASWSQVPMAERAALVERIRAGVEERREELAGLLTLQMGTPITFARQAQLGVALADLDEIVKAGRDHAAEESVGGALVLREPAGVVAAITPWNFPLHQIALKVGAALVAGCTVVLKPSELTPLDAYVFAEIVQAAGAPPGVFNLVPGDGPVTGEALVAHPLVDVVTLTGSVRAGARVAELAARTIKKVTLELGGKSAGVVLDDADLASVVPQAVGGCFANAGQICAALTRLLVPEHLLEEVERLAVSAASGWVPGPPSDPATRLGPQASRRQQRIVQDYISAGIAEGARLLVGGTPIEGPGAYVTPTIFSGVRPEMTIAREEIFGPVLSIMSYATEDEAVAIANDSEYGLSGGVWSADPARALAVARRLRTGMVSVNGAGLNVAAPFGGYKRSGVGRECGRYGIEEFLEVKSVVGLPEGMARGVA</sequence>
<evidence type="ECO:0000256" key="5">
    <source>
        <dbReference type="PROSITE-ProRule" id="PRU10007"/>
    </source>
</evidence>
<proteinExistence type="inferred from homology"/>
<keyword evidence="2 6" id="KW-0560">Oxidoreductase</keyword>
<evidence type="ECO:0000259" key="7">
    <source>
        <dbReference type="Pfam" id="PF00171"/>
    </source>
</evidence>
<dbReference type="InterPro" id="IPR016162">
    <property type="entry name" value="Ald_DH_N"/>
</dbReference>
<dbReference type="InterPro" id="IPR016161">
    <property type="entry name" value="Ald_DH/histidinol_DH"/>
</dbReference>
<dbReference type="Gene3D" id="3.40.605.10">
    <property type="entry name" value="Aldehyde Dehydrogenase, Chain A, domain 1"/>
    <property type="match status" value="1"/>
</dbReference>
<dbReference type="CDD" id="cd07138">
    <property type="entry name" value="ALDH_CddD_SSP0762"/>
    <property type="match status" value="1"/>
</dbReference>
<evidence type="ECO:0000256" key="2">
    <source>
        <dbReference type="ARBA" id="ARBA00023002"/>
    </source>
</evidence>
<evidence type="ECO:0000256" key="6">
    <source>
        <dbReference type="RuleBase" id="RU003345"/>
    </source>
</evidence>
<dbReference type="PANTHER" id="PTHR42804">
    <property type="entry name" value="ALDEHYDE DEHYDROGENASE"/>
    <property type="match status" value="1"/>
</dbReference>
<dbReference type="Gene3D" id="3.40.309.10">
    <property type="entry name" value="Aldehyde Dehydrogenase, Chain A, domain 2"/>
    <property type="match status" value="1"/>
</dbReference>
<dbReference type="PROSITE" id="PS00070">
    <property type="entry name" value="ALDEHYDE_DEHYDR_CYS"/>
    <property type="match status" value="1"/>
</dbReference>
<dbReference type="Pfam" id="PF00171">
    <property type="entry name" value="Aldedh"/>
    <property type="match status" value="1"/>
</dbReference>
<reference evidence="8 9" key="1">
    <citation type="submission" date="2024-06" db="EMBL/GenBank/DDBJ databases">
        <title>The Natural Products Discovery Center: Release of the First 8490 Sequenced Strains for Exploring Actinobacteria Biosynthetic Diversity.</title>
        <authorList>
            <person name="Kalkreuter E."/>
            <person name="Kautsar S.A."/>
            <person name="Yang D."/>
            <person name="Bader C.D."/>
            <person name="Teijaro C.N."/>
            <person name="Fluegel L."/>
            <person name="Davis C.M."/>
            <person name="Simpson J.R."/>
            <person name="Lauterbach L."/>
            <person name="Steele A.D."/>
            <person name="Gui C."/>
            <person name="Meng S."/>
            <person name="Li G."/>
            <person name="Viehrig K."/>
            <person name="Ye F."/>
            <person name="Su P."/>
            <person name="Kiefer A.F."/>
            <person name="Nichols A."/>
            <person name="Cepeda A.J."/>
            <person name="Yan W."/>
            <person name="Fan B."/>
            <person name="Jiang Y."/>
            <person name="Adhikari A."/>
            <person name="Zheng C.-J."/>
            <person name="Schuster L."/>
            <person name="Cowan T.M."/>
            <person name="Smanski M.J."/>
            <person name="Chevrette M.G."/>
            <person name="De Carvalho L.P.S."/>
            <person name="Shen B."/>
        </authorList>
    </citation>
    <scope>NUCLEOTIDE SEQUENCE [LARGE SCALE GENOMIC DNA]</scope>
    <source>
        <strain evidence="8 9">NPDC050100</strain>
    </source>
</reference>
<evidence type="ECO:0000256" key="1">
    <source>
        <dbReference type="ARBA" id="ARBA00009986"/>
    </source>
</evidence>
<dbReference type="InterPro" id="IPR029510">
    <property type="entry name" value="Ald_DH_CS_GLU"/>
</dbReference>
<gene>
    <name evidence="8" type="ORF">AB0I59_15145</name>
</gene>
<dbReference type="EC" id="1.2.1.3" evidence="3"/>
<evidence type="ECO:0000313" key="9">
    <source>
        <dbReference type="Proteomes" id="UP001551675"/>
    </source>
</evidence>
<dbReference type="RefSeq" id="WP_358133068.1">
    <property type="nucleotide sequence ID" value="NZ_JBFALK010000007.1"/>
</dbReference>
<accession>A0ABV3GEB0</accession>
<dbReference type="InterPro" id="IPR016160">
    <property type="entry name" value="Ald_DH_CS_CYS"/>
</dbReference>
<dbReference type="InterPro" id="IPR016163">
    <property type="entry name" value="Ald_DH_C"/>
</dbReference>
<evidence type="ECO:0000256" key="3">
    <source>
        <dbReference type="ARBA" id="ARBA00024226"/>
    </source>
</evidence>
<keyword evidence="9" id="KW-1185">Reference proteome</keyword>
<dbReference type="PROSITE" id="PS00687">
    <property type="entry name" value="ALDEHYDE_DEHYDR_GLU"/>
    <property type="match status" value="1"/>
</dbReference>
<comment type="catalytic activity">
    <reaction evidence="4">
        <text>an aldehyde + NAD(+) + H2O = a carboxylate + NADH + 2 H(+)</text>
        <dbReference type="Rhea" id="RHEA:16185"/>
        <dbReference type="ChEBI" id="CHEBI:15377"/>
        <dbReference type="ChEBI" id="CHEBI:15378"/>
        <dbReference type="ChEBI" id="CHEBI:17478"/>
        <dbReference type="ChEBI" id="CHEBI:29067"/>
        <dbReference type="ChEBI" id="CHEBI:57540"/>
        <dbReference type="ChEBI" id="CHEBI:57945"/>
        <dbReference type="EC" id="1.2.1.3"/>
    </reaction>
</comment>
<dbReference type="Proteomes" id="UP001551675">
    <property type="component" value="Unassembled WGS sequence"/>
</dbReference>
<feature type="domain" description="Aldehyde dehydrogenase" evidence="7">
    <location>
        <begin position="29"/>
        <end position="476"/>
    </location>
</feature>
<protein>
    <recommendedName>
        <fullName evidence="3">aldehyde dehydrogenase (NAD(+))</fullName>
        <ecNumber evidence="3">1.2.1.3</ecNumber>
    </recommendedName>
</protein>
<evidence type="ECO:0000256" key="4">
    <source>
        <dbReference type="ARBA" id="ARBA00049194"/>
    </source>
</evidence>
<comment type="caution">
    <text evidence="8">The sequence shown here is derived from an EMBL/GenBank/DDBJ whole genome shotgun (WGS) entry which is preliminary data.</text>
</comment>
<organism evidence="8 9">
    <name type="scientific">Microtetraspora glauca</name>
    <dbReference type="NCBI Taxonomy" id="1996"/>
    <lineage>
        <taxon>Bacteria</taxon>
        <taxon>Bacillati</taxon>
        <taxon>Actinomycetota</taxon>
        <taxon>Actinomycetes</taxon>
        <taxon>Streptosporangiales</taxon>
        <taxon>Streptosporangiaceae</taxon>
        <taxon>Microtetraspora</taxon>
    </lineage>
</organism>
<feature type="active site" evidence="5">
    <location>
        <position position="254"/>
    </location>
</feature>
<dbReference type="PANTHER" id="PTHR42804:SF1">
    <property type="entry name" value="ALDEHYDE DEHYDROGENASE-RELATED"/>
    <property type="match status" value="1"/>
</dbReference>
<comment type="similarity">
    <text evidence="1 6">Belongs to the aldehyde dehydrogenase family.</text>
</comment>
<dbReference type="SUPFAM" id="SSF53720">
    <property type="entry name" value="ALDH-like"/>
    <property type="match status" value="1"/>
</dbReference>
<dbReference type="InterPro" id="IPR015590">
    <property type="entry name" value="Aldehyde_DH_dom"/>
</dbReference>